<keyword evidence="3" id="KW-1185">Reference proteome</keyword>
<dbReference type="AlphaFoldDB" id="A0A392QUJ2"/>
<sequence length="62" mass="6992">MISPCGDKDAAFDKAVSDNVYHSVKLHPTHGFCWGREEVDKEPPEDGVIPPSGWDDDYHYDD</sequence>
<evidence type="ECO:0000313" key="3">
    <source>
        <dbReference type="Proteomes" id="UP000265520"/>
    </source>
</evidence>
<evidence type="ECO:0000313" key="2">
    <source>
        <dbReference type="EMBL" id="MCI27689.1"/>
    </source>
</evidence>
<comment type="caution">
    <text evidence="2">The sequence shown here is derived from an EMBL/GenBank/DDBJ whole genome shotgun (WGS) entry which is preliminary data.</text>
</comment>
<proteinExistence type="predicted"/>
<evidence type="ECO:0000256" key="1">
    <source>
        <dbReference type="SAM" id="MobiDB-lite"/>
    </source>
</evidence>
<protein>
    <submittedName>
        <fullName evidence="2">Uncharacterized protein</fullName>
    </submittedName>
</protein>
<feature type="region of interest" description="Disordered" evidence="1">
    <location>
        <begin position="37"/>
        <end position="62"/>
    </location>
</feature>
<name>A0A392QUJ2_9FABA</name>
<reference evidence="2 3" key="1">
    <citation type="journal article" date="2018" name="Front. Plant Sci.">
        <title>Red Clover (Trifolium pratense) and Zigzag Clover (T. medium) - A Picture of Genomic Similarities and Differences.</title>
        <authorList>
            <person name="Dluhosova J."/>
            <person name="Istvanek J."/>
            <person name="Nedelnik J."/>
            <person name="Repkova J."/>
        </authorList>
    </citation>
    <scope>NUCLEOTIDE SEQUENCE [LARGE SCALE GENOMIC DNA]</scope>
    <source>
        <strain evidence="3">cv. 10/8</strain>
        <tissue evidence="2">Leaf</tissue>
    </source>
</reference>
<dbReference type="Proteomes" id="UP000265520">
    <property type="component" value="Unassembled WGS sequence"/>
</dbReference>
<organism evidence="2 3">
    <name type="scientific">Trifolium medium</name>
    <dbReference type="NCBI Taxonomy" id="97028"/>
    <lineage>
        <taxon>Eukaryota</taxon>
        <taxon>Viridiplantae</taxon>
        <taxon>Streptophyta</taxon>
        <taxon>Embryophyta</taxon>
        <taxon>Tracheophyta</taxon>
        <taxon>Spermatophyta</taxon>
        <taxon>Magnoliopsida</taxon>
        <taxon>eudicotyledons</taxon>
        <taxon>Gunneridae</taxon>
        <taxon>Pentapetalae</taxon>
        <taxon>rosids</taxon>
        <taxon>fabids</taxon>
        <taxon>Fabales</taxon>
        <taxon>Fabaceae</taxon>
        <taxon>Papilionoideae</taxon>
        <taxon>50 kb inversion clade</taxon>
        <taxon>NPAAA clade</taxon>
        <taxon>Hologalegina</taxon>
        <taxon>IRL clade</taxon>
        <taxon>Trifolieae</taxon>
        <taxon>Trifolium</taxon>
    </lineage>
</organism>
<accession>A0A392QUJ2</accession>
<dbReference type="EMBL" id="LXQA010160861">
    <property type="protein sequence ID" value="MCI27689.1"/>
    <property type="molecule type" value="Genomic_DNA"/>
</dbReference>